<sequence>MRNTALLQSYTSALAHANSLTSRVPFLGRDSSRVTLALAESIALRAAIKPVICRHGYRFIAASTEP</sequence>
<organism evidence="1 2">
    <name type="scientific">Elliptochloris bilobata</name>
    <dbReference type="NCBI Taxonomy" id="381761"/>
    <lineage>
        <taxon>Eukaryota</taxon>
        <taxon>Viridiplantae</taxon>
        <taxon>Chlorophyta</taxon>
        <taxon>core chlorophytes</taxon>
        <taxon>Trebouxiophyceae</taxon>
        <taxon>Trebouxiophyceae incertae sedis</taxon>
        <taxon>Elliptochloris clade</taxon>
        <taxon>Elliptochloris</taxon>
    </lineage>
</organism>
<dbReference type="Proteomes" id="UP001445335">
    <property type="component" value="Unassembled WGS sequence"/>
</dbReference>
<evidence type="ECO:0000313" key="1">
    <source>
        <dbReference type="EMBL" id="KAK9845257.1"/>
    </source>
</evidence>
<gene>
    <name evidence="1" type="ORF">WJX81_001476</name>
</gene>
<keyword evidence="2" id="KW-1185">Reference proteome</keyword>
<name>A0AAW1SHH9_9CHLO</name>
<accession>A0AAW1SHH9</accession>
<comment type="caution">
    <text evidence="1">The sequence shown here is derived from an EMBL/GenBank/DDBJ whole genome shotgun (WGS) entry which is preliminary data.</text>
</comment>
<evidence type="ECO:0000313" key="2">
    <source>
        <dbReference type="Proteomes" id="UP001445335"/>
    </source>
</evidence>
<dbReference type="AlphaFoldDB" id="A0AAW1SHH9"/>
<reference evidence="1 2" key="1">
    <citation type="journal article" date="2024" name="Nat. Commun.">
        <title>Phylogenomics reveals the evolutionary origins of lichenization in chlorophyte algae.</title>
        <authorList>
            <person name="Puginier C."/>
            <person name="Libourel C."/>
            <person name="Otte J."/>
            <person name="Skaloud P."/>
            <person name="Haon M."/>
            <person name="Grisel S."/>
            <person name="Petersen M."/>
            <person name="Berrin J.G."/>
            <person name="Delaux P.M."/>
            <person name="Dal Grande F."/>
            <person name="Keller J."/>
        </authorList>
    </citation>
    <scope>NUCLEOTIDE SEQUENCE [LARGE SCALE GENOMIC DNA]</scope>
    <source>
        <strain evidence="1 2">SAG 245.80</strain>
    </source>
</reference>
<proteinExistence type="predicted"/>
<protein>
    <submittedName>
        <fullName evidence="1">Uncharacterized protein</fullName>
    </submittedName>
</protein>
<dbReference type="EMBL" id="JALJOU010000003">
    <property type="protein sequence ID" value="KAK9845257.1"/>
    <property type="molecule type" value="Genomic_DNA"/>
</dbReference>